<keyword evidence="3" id="KW-1185">Reference proteome</keyword>
<evidence type="ECO:0000256" key="1">
    <source>
        <dbReference type="SAM" id="MobiDB-lite"/>
    </source>
</evidence>
<reference evidence="2" key="1">
    <citation type="submission" date="2020-03" db="EMBL/GenBank/DDBJ databases">
        <authorList>
            <person name="Weist P."/>
        </authorList>
    </citation>
    <scope>NUCLEOTIDE SEQUENCE</scope>
</reference>
<feature type="compositionally biased region" description="Polar residues" evidence="1">
    <location>
        <begin position="13"/>
        <end position="30"/>
    </location>
</feature>
<organism evidence="2 3">
    <name type="scientific">Pleuronectes platessa</name>
    <name type="common">European plaice</name>
    <dbReference type="NCBI Taxonomy" id="8262"/>
    <lineage>
        <taxon>Eukaryota</taxon>
        <taxon>Metazoa</taxon>
        <taxon>Chordata</taxon>
        <taxon>Craniata</taxon>
        <taxon>Vertebrata</taxon>
        <taxon>Euteleostomi</taxon>
        <taxon>Actinopterygii</taxon>
        <taxon>Neopterygii</taxon>
        <taxon>Teleostei</taxon>
        <taxon>Neoteleostei</taxon>
        <taxon>Acanthomorphata</taxon>
        <taxon>Carangaria</taxon>
        <taxon>Pleuronectiformes</taxon>
        <taxon>Pleuronectoidei</taxon>
        <taxon>Pleuronectidae</taxon>
        <taxon>Pleuronectes</taxon>
    </lineage>
</organism>
<dbReference type="EMBL" id="CADEAL010000308">
    <property type="protein sequence ID" value="CAB1418153.1"/>
    <property type="molecule type" value="Genomic_DNA"/>
</dbReference>
<dbReference type="AlphaFoldDB" id="A0A9N7TUY8"/>
<name>A0A9N7TUY8_PLEPL</name>
<feature type="non-terminal residue" evidence="2">
    <location>
        <position position="1"/>
    </location>
</feature>
<evidence type="ECO:0000313" key="3">
    <source>
        <dbReference type="Proteomes" id="UP001153269"/>
    </source>
</evidence>
<feature type="region of interest" description="Disordered" evidence="1">
    <location>
        <begin position="13"/>
        <end position="35"/>
    </location>
</feature>
<dbReference type="Proteomes" id="UP001153269">
    <property type="component" value="Unassembled WGS sequence"/>
</dbReference>
<evidence type="ECO:0000313" key="2">
    <source>
        <dbReference type="EMBL" id="CAB1418153.1"/>
    </source>
</evidence>
<sequence length="112" mass="12460">MWRFHYIEKVTGSNQLQTSASDSRQKSSQRPRVPECIRDSRRLGSIKLIKVPECSDTSPSSRAAPTAFHLSGVRREQRASYEMFLKMDDDTSAGESEARTSHSAPLVAGCSI</sequence>
<comment type="caution">
    <text evidence="2">The sequence shown here is derived from an EMBL/GenBank/DDBJ whole genome shotgun (WGS) entry which is preliminary data.</text>
</comment>
<proteinExistence type="predicted"/>
<gene>
    <name evidence="2" type="ORF">PLEPLA_LOCUS5975</name>
</gene>
<feature type="non-terminal residue" evidence="2">
    <location>
        <position position="112"/>
    </location>
</feature>
<protein>
    <submittedName>
        <fullName evidence="2">Uncharacterized protein</fullName>
    </submittedName>
</protein>
<accession>A0A9N7TUY8</accession>
<feature type="region of interest" description="Disordered" evidence="1">
    <location>
        <begin position="92"/>
        <end position="112"/>
    </location>
</feature>